<sequence length="66" mass="7532">MSDFEQELAQISQESIGEEEEKLPTLEEQQAIVAELKRLEEKGELTPEILEHYFGKFSADTDAPVH</sequence>
<evidence type="ECO:0000256" key="1">
    <source>
        <dbReference type="SAM" id="MobiDB-lite"/>
    </source>
</evidence>
<protein>
    <recommendedName>
        <fullName evidence="4">Chromosome partitioning protein ParA</fullName>
    </recommendedName>
</protein>
<evidence type="ECO:0000313" key="3">
    <source>
        <dbReference type="Proteomes" id="UP000189475"/>
    </source>
</evidence>
<dbReference type="STRING" id="1918946.VPAL9027_02449"/>
<feature type="region of interest" description="Disordered" evidence="1">
    <location>
        <begin position="1"/>
        <end position="24"/>
    </location>
</feature>
<dbReference type="RefSeq" id="WP_077314828.1">
    <property type="nucleotide sequence ID" value="NZ_AP024888.1"/>
</dbReference>
<dbReference type="EMBL" id="FUFT01000005">
    <property type="protein sequence ID" value="SJL84465.1"/>
    <property type="molecule type" value="Genomic_DNA"/>
</dbReference>
<reference evidence="2 3" key="1">
    <citation type="submission" date="2017-02" db="EMBL/GenBank/DDBJ databases">
        <authorList>
            <person name="Peterson S.W."/>
        </authorList>
    </citation>
    <scope>NUCLEOTIDE SEQUENCE [LARGE SCALE GENOMIC DNA]</scope>
    <source>
        <strain evidence="2 3">CECT 9027</strain>
    </source>
</reference>
<name>A0A1R4B6B7_9VIBR</name>
<organism evidence="2 3">
    <name type="scientific">Vibrio palustris</name>
    <dbReference type="NCBI Taxonomy" id="1918946"/>
    <lineage>
        <taxon>Bacteria</taxon>
        <taxon>Pseudomonadati</taxon>
        <taxon>Pseudomonadota</taxon>
        <taxon>Gammaproteobacteria</taxon>
        <taxon>Vibrionales</taxon>
        <taxon>Vibrionaceae</taxon>
        <taxon>Vibrio</taxon>
    </lineage>
</organism>
<dbReference type="SUPFAM" id="SSF116734">
    <property type="entry name" value="DNA methylase specificity domain"/>
    <property type="match status" value="1"/>
</dbReference>
<accession>A0A1R4B6B7</accession>
<evidence type="ECO:0008006" key="4">
    <source>
        <dbReference type="Google" id="ProtNLM"/>
    </source>
</evidence>
<dbReference type="OrthoDB" id="5918735at2"/>
<evidence type="ECO:0000313" key="2">
    <source>
        <dbReference type="EMBL" id="SJL84465.1"/>
    </source>
</evidence>
<gene>
    <name evidence="2" type="ORF">VPAL9027_02449</name>
</gene>
<dbReference type="AlphaFoldDB" id="A0A1R4B6B7"/>
<dbReference type="Proteomes" id="UP000189475">
    <property type="component" value="Unassembled WGS sequence"/>
</dbReference>
<proteinExistence type="predicted"/>
<keyword evidence="3" id="KW-1185">Reference proteome</keyword>